<dbReference type="InterPro" id="IPR022796">
    <property type="entry name" value="Chloroa_b-bind"/>
</dbReference>
<evidence type="ECO:0000256" key="7">
    <source>
        <dbReference type="ARBA" id="ARBA00023136"/>
    </source>
</evidence>
<evidence type="ECO:0000256" key="3">
    <source>
        <dbReference type="ARBA" id="ARBA00022528"/>
    </source>
</evidence>
<keyword evidence="5 9" id="KW-0812">Transmembrane</keyword>
<evidence type="ECO:0000256" key="4">
    <source>
        <dbReference type="ARBA" id="ARBA00022640"/>
    </source>
</evidence>
<evidence type="ECO:0000256" key="1">
    <source>
        <dbReference type="ARBA" id="ARBA00004141"/>
    </source>
</evidence>
<protein>
    <submittedName>
        <fullName evidence="10">Low molecular mass early light-inducible protein HV90, chloroplastic</fullName>
    </submittedName>
</protein>
<evidence type="ECO:0000256" key="2">
    <source>
        <dbReference type="ARBA" id="ARBA00004229"/>
    </source>
</evidence>
<dbReference type="SUPFAM" id="SSF103511">
    <property type="entry name" value="Chlorophyll a-b binding protein"/>
    <property type="match status" value="1"/>
</dbReference>
<evidence type="ECO:0000256" key="5">
    <source>
        <dbReference type="ARBA" id="ARBA00022692"/>
    </source>
</evidence>
<dbReference type="OrthoDB" id="513190at2759"/>
<sequence length="185" mass="19825">MAQALAQQTRGCQLLRSRQLRGPAPFSRGVVRVRAEAEPMAAPTAAPLPVPKWTTDKETARDVFSFGGPLPERVNGRLAMIGFVSILGPELAKKQPVLEQMGSTWFAMILFSLLITFASLLPKLVSGNSLADLHAAATGENMKGEGIQAALALFDTNLELWSGRMAMLGMAGLLVIEAVKGESFF</sequence>
<comment type="similarity">
    <text evidence="8">Belongs to the ELIP/psbS family.</text>
</comment>
<comment type="subcellular location">
    <subcellularLocation>
        <location evidence="1">Membrane</location>
        <topology evidence="1">Multi-pass membrane protein</topology>
    </subcellularLocation>
    <subcellularLocation>
        <location evidence="2">Plastid</location>
        <location evidence="2">Chloroplast</location>
    </subcellularLocation>
</comment>
<evidence type="ECO:0000313" key="10">
    <source>
        <dbReference type="EMBL" id="PNH02791.1"/>
    </source>
</evidence>
<reference evidence="10 11" key="1">
    <citation type="journal article" date="2017" name="Mol. Biol. Evol.">
        <title>The 4-celled Tetrabaena socialis nuclear genome reveals the essential components for genetic control of cell number at the origin of multicellularity in the volvocine lineage.</title>
        <authorList>
            <person name="Featherston J."/>
            <person name="Arakaki Y."/>
            <person name="Hanschen E.R."/>
            <person name="Ferris P.J."/>
            <person name="Michod R.E."/>
            <person name="Olson B.J.S.C."/>
            <person name="Nozaki H."/>
            <person name="Durand P.M."/>
        </authorList>
    </citation>
    <scope>NUCLEOTIDE SEQUENCE [LARGE SCALE GENOMIC DNA]</scope>
    <source>
        <strain evidence="10 11">NIES-571</strain>
    </source>
</reference>
<accession>A0A2J7ZR84</accession>
<name>A0A2J7ZR84_9CHLO</name>
<dbReference type="PANTHER" id="PTHR14154">
    <property type="entry name" value="UPF0041 BRAIN PROTEIN 44-RELATED"/>
    <property type="match status" value="1"/>
</dbReference>
<evidence type="ECO:0000313" key="11">
    <source>
        <dbReference type="Proteomes" id="UP000236333"/>
    </source>
</evidence>
<dbReference type="EMBL" id="PGGS01000595">
    <property type="protein sequence ID" value="PNH02791.1"/>
    <property type="molecule type" value="Genomic_DNA"/>
</dbReference>
<organism evidence="10 11">
    <name type="scientific">Tetrabaena socialis</name>
    <dbReference type="NCBI Taxonomy" id="47790"/>
    <lineage>
        <taxon>Eukaryota</taxon>
        <taxon>Viridiplantae</taxon>
        <taxon>Chlorophyta</taxon>
        <taxon>core chlorophytes</taxon>
        <taxon>Chlorophyceae</taxon>
        <taxon>CS clade</taxon>
        <taxon>Chlamydomonadales</taxon>
        <taxon>Tetrabaenaceae</taxon>
        <taxon>Tetrabaena</taxon>
    </lineage>
</organism>
<dbReference type="GO" id="GO:0016020">
    <property type="term" value="C:membrane"/>
    <property type="evidence" value="ECO:0007669"/>
    <property type="project" value="UniProtKB-SubCell"/>
</dbReference>
<dbReference type="Proteomes" id="UP000236333">
    <property type="component" value="Unassembled WGS sequence"/>
</dbReference>
<keyword evidence="11" id="KW-1185">Reference proteome</keyword>
<evidence type="ECO:0000256" key="9">
    <source>
        <dbReference type="SAM" id="Phobius"/>
    </source>
</evidence>
<keyword evidence="4" id="KW-0934">Plastid</keyword>
<dbReference type="Gene3D" id="1.10.3460.10">
    <property type="entry name" value="Chlorophyll a/b binding protein domain"/>
    <property type="match status" value="1"/>
</dbReference>
<feature type="transmembrane region" description="Helical" evidence="9">
    <location>
        <begin position="161"/>
        <end position="179"/>
    </location>
</feature>
<dbReference type="Pfam" id="PF00504">
    <property type="entry name" value="Chloroa_b-bind"/>
    <property type="match status" value="1"/>
</dbReference>
<keyword evidence="6 9" id="KW-1133">Transmembrane helix</keyword>
<comment type="caution">
    <text evidence="10">The sequence shown here is derived from an EMBL/GenBank/DDBJ whole genome shotgun (WGS) entry which is preliminary data.</text>
</comment>
<gene>
    <name evidence="10" type="ORF">TSOC_011174</name>
</gene>
<keyword evidence="3" id="KW-0150">Chloroplast</keyword>
<evidence type="ECO:0000256" key="6">
    <source>
        <dbReference type="ARBA" id="ARBA00022989"/>
    </source>
</evidence>
<dbReference type="GO" id="GO:0009507">
    <property type="term" value="C:chloroplast"/>
    <property type="evidence" value="ECO:0007669"/>
    <property type="project" value="UniProtKB-SubCell"/>
</dbReference>
<evidence type="ECO:0000256" key="8">
    <source>
        <dbReference type="ARBA" id="ARBA00037956"/>
    </source>
</evidence>
<keyword evidence="7 9" id="KW-0472">Membrane</keyword>
<proteinExistence type="inferred from homology"/>
<feature type="transmembrane region" description="Helical" evidence="9">
    <location>
        <begin position="104"/>
        <end position="121"/>
    </location>
</feature>
<dbReference type="AlphaFoldDB" id="A0A2J7ZR84"/>